<evidence type="ECO:0000313" key="2">
    <source>
        <dbReference type="Proteomes" id="UP000002742"/>
    </source>
</evidence>
<reference evidence="2" key="1">
    <citation type="submission" date="2009-07" db="EMBL/GenBank/DDBJ databases">
        <title>Complete sequence of Methylotenera mobilis JLW8.</title>
        <authorList>
            <consortium name="US DOE Joint Genome Institute"/>
            <person name="Lucas S."/>
            <person name="Copeland A."/>
            <person name="Lapidus A."/>
            <person name="Glavina del Rio T."/>
            <person name="Tice H."/>
            <person name="Bruce D."/>
            <person name="Goodwin L."/>
            <person name="Pitluck S."/>
            <person name="LaButti K.M."/>
            <person name="Clum A."/>
            <person name="Larimer F."/>
            <person name="Land M."/>
            <person name="Hauser L."/>
            <person name="Kyrpides N."/>
            <person name="Mikhailova N."/>
            <person name="Kayluzhnaya M."/>
            <person name="Chistoserdova L."/>
        </authorList>
    </citation>
    <scope>NUCLEOTIDE SEQUENCE [LARGE SCALE GENOMIC DNA]</scope>
    <source>
        <strain evidence="2">JLW8 / ATCC BAA-1282 / DSM 17540</strain>
    </source>
</reference>
<dbReference type="RefSeq" id="WP_012777443.1">
    <property type="nucleotide sequence ID" value="NC_012968.1"/>
</dbReference>
<reference evidence="1 2" key="2">
    <citation type="journal article" date="2011" name="J. Bacteriol.">
        <title>Genomes of three methylotrophs from a single niche uncover genetic and metabolic divergence of Methylophilaceae.</title>
        <authorList>
            <person name="Lapidus A."/>
            <person name="Clum A."/>
            <person name="Labutti K."/>
            <person name="Kaluzhnaya M.G."/>
            <person name="Lim S."/>
            <person name="Beck D.A."/>
            <person name="Glavina Del Rio T."/>
            <person name="Nolan M."/>
            <person name="Mavromatis K."/>
            <person name="Huntemann M."/>
            <person name="Lucas S."/>
            <person name="Lidstrom M.E."/>
            <person name="Ivanova N."/>
            <person name="Chistoserdova L."/>
        </authorList>
    </citation>
    <scope>NUCLEOTIDE SEQUENCE [LARGE SCALE GENOMIC DNA]</scope>
    <source>
        <strain evidence="2">JLW8 / ATCC BAA-1282 / DSM 17540</strain>
    </source>
</reference>
<dbReference type="HOGENOM" id="CLU_1388497_0_0_4"/>
<dbReference type="STRING" id="583345.Mmol_0075"/>
<dbReference type="eggNOG" id="ENOG5032YX5">
    <property type="taxonomic scope" value="Bacteria"/>
</dbReference>
<dbReference type="AlphaFoldDB" id="C6WY90"/>
<organism evidence="1 2">
    <name type="scientific">Methylotenera mobilis (strain JLW8 / ATCC BAA-1282 / DSM 17540)</name>
    <dbReference type="NCBI Taxonomy" id="583345"/>
    <lineage>
        <taxon>Bacteria</taxon>
        <taxon>Pseudomonadati</taxon>
        <taxon>Pseudomonadota</taxon>
        <taxon>Betaproteobacteria</taxon>
        <taxon>Nitrosomonadales</taxon>
        <taxon>Methylophilaceae</taxon>
        <taxon>Methylotenera</taxon>
    </lineage>
</organism>
<gene>
    <name evidence="1" type="ordered locus">Mmol_0075</name>
</gene>
<name>C6WY90_METML</name>
<dbReference type="Proteomes" id="UP000002742">
    <property type="component" value="Chromosome"/>
</dbReference>
<evidence type="ECO:0000313" key="1">
    <source>
        <dbReference type="EMBL" id="ACT46986.1"/>
    </source>
</evidence>
<dbReference type="EMBL" id="CP001672">
    <property type="protein sequence ID" value="ACT46986.1"/>
    <property type="molecule type" value="Genomic_DNA"/>
</dbReference>
<sequence>MNPTDKDINIAQSAIEAMSKTTDFNEFERHWQDYLFRIERAWETASNYAKKTGGKCQRWISNNSTLRKKDPLLRFLKHARDAETHAVSATVDRSIKVSLADRLGRKIQLNSASVSFEDGVLTLDLQSPDKSVDWLPALLPGDPYLTRFKTRGEWYNPPTYHLNEKIKDFHPVAIAILGLEFYRKEFTEVFSLK</sequence>
<keyword evidence="2" id="KW-1185">Reference proteome</keyword>
<dbReference type="KEGG" id="mmb:Mmol_0075"/>
<dbReference type="OrthoDB" id="7605455at2"/>
<protein>
    <submittedName>
        <fullName evidence="1">Uncharacterized protein</fullName>
    </submittedName>
</protein>
<accession>C6WY90</accession>
<proteinExistence type="predicted"/>